<dbReference type="EMBL" id="JAAORC010000002">
    <property type="protein sequence ID" value="MBO8223295.1"/>
    <property type="molecule type" value="Genomic_DNA"/>
</dbReference>
<feature type="transmembrane region" description="Helical" evidence="1">
    <location>
        <begin position="75"/>
        <end position="101"/>
    </location>
</feature>
<reference evidence="2" key="1">
    <citation type="submission" date="2020-03" db="EMBL/GenBank/DDBJ databases">
        <title>Genome differentiation and subclade ecological adaptation of Prochlorococcus HLII clade in the global ocean.</title>
        <authorList>
            <person name="Yan W."/>
            <person name="Fen X."/>
            <person name="Zhang W."/>
        </authorList>
    </citation>
    <scope>NUCLEOTIDE SEQUENCE</scope>
    <source>
        <strain evidence="2">XMU1401</strain>
    </source>
</reference>
<organism evidence="2 3">
    <name type="scientific">Prochlorococcus marinus str. XMU1401</name>
    <dbReference type="NCBI Taxonomy" id="2052594"/>
    <lineage>
        <taxon>Bacteria</taxon>
        <taxon>Bacillati</taxon>
        <taxon>Cyanobacteriota</taxon>
        <taxon>Cyanophyceae</taxon>
        <taxon>Synechococcales</taxon>
        <taxon>Prochlorococcaceae</taxon>
        <taxon>Prochlorococcus</taxon>
    </lineage>
</organism>
<feature type="transmembrane region" description="Helical" evidence="1">
    <location>
        <begin position="15"/>
        <end position="33"/>
    </location>
</feature>
<proteinExistence type="predicted"/>
<keyword evidence="1" id="KW-0472">Membrane</keyword>
<protein>
    <recommendedName>
        <fullName evidence="4">Wzy</fullName>
    </recommendedName>
</protein>
<feature type="transmembrane region" description="Helical" evidence="1">
    <location>
        <begin position="45"/>
        <end position="69"/>
    </location>
</feature>
<dbReference type="RefSeq" id="WP_209044448.1">
    <property type="nucleotide sequence ID" value="NZ_JAAORC010000002.1"/>
</dbReference>
<name>A0A8I2BKQ0_PROMR</name>
<accession>A0A8I2BKQ0</accession>
<keyword evidence="1" id="KW-1133">Transmembrane helix</keyword>
<evidence type="ECO:0000256" key="1">
    <source>
        <dbReference type="SAM" id="Phobius"/>
    </source>
</evidence>
<feature type="transmembrane region" description="Helical" evidence="1">
    <location>
        <begin position="207"/>
        <end position="227"/>
    </location>
</feature>
<evidence type="ECO:0000313" key="2">
    <source>
        <dbReference type="EMBL" id="MBO8223295.1"/>
    </source>
</evidence>
<feature type="transmembrane region" description="Helical" evidence="1">
    <location>
        <begin position="247"/>
        <end position="268"/>
    </location>
</feature>
<feature type="transmembrane region" description="Helical" evidence="1">
    <location>
        <begin position="156"/>
        <end position="176"/>
    </location>
</feature>
<feature type="transmembrane region" description="Helical" evidence="1">
    <location>
        <begin position="113"/>
        <end position="136"/>
    </location>
</feature>
<feature type="transmembrane region" description="Helical" evidence="1">
    <location>
        <begin position="275"/>
        <end position="294"/>
    </location>
</feature>
<dbReference type="AlphaFoldDB" id="A0A8I2BKQ0"/>
<evidence type="ECO:0008006" key="4">
    <source>
        <dbReference type="Google" id="ProtNLM"/>
    </source>
</evidence>
<gene>
    <name evidence="2" type="ORF">HA142_07185</name>
</gene>
<comment type="caution">
    <text evidence="2">The sequence shown here is derived from an EMBL/GenBank/DDBJ whole genome shotgun (WGS) entry which is preliminary data.</text>
</comment>
<keyword evidence="1" id="KW-0812">Transmembrane</keyword>
<evidence type="ECO:0000313" key="3">
    <source>
        <dbReference type="Proteomes" id="UP000666562"/>
    </source>
</evidence>
<sequence length="320" mass="37802">MIFQFEDFNSFIRQFSRLVYPWLLLCVYNLLIIKNTNDPKKISEILKFTSISIYFILIPDFLSLIYTAITNTNNLIILKLASITYRETNTTAFLLFYTIIFRIENKLANRKEILFAFLALTLTFSRSSIFLFFVYVIYKLINDLFEKFDSNNFKLIFSRLFPFLILGAMYSIYLFLKIDSSTMQTYALSIYDKSFGTRILIFDFINYYFSTIDFSEILNFLIGYGWVKYQNLLAELPFIYEGTVGHTFIGILPEYGFIYTSFLFLFFYIRAFRGFIADCFLVGLSILAFFPFPYASPILCLIQVHRRLNFLNNRKISISV</sequence>
<dbReference type="Proteomes" id="UP000666562">
    <property type="component" value="Unassembled WGS sequence"/>
</dbReference>